<name>A0ABT9IUG8_9BACL</name>
<proteinExistence type="predicted"/>
<evidence type="ECO:0008006" key="4">
    <source>
        <dbReference type="Google" id="ProtNLM"/>
    </source>
</evidence>
<keyword evidence="1" id="KW-0472">Membrane</keyword>
<feature type="transmembrane region" description="Helical" evidence="1">
    <location>
        <begin position="6"/>
        <end position="24"/>
    </location>
</feature>
<accession>A0ABT9IUG8</accession>
<evidence type="ECO:0000313" key="2">
    <source>
        <dbReference type="EMBL" id="MDP5272952.1"/>
    </source>
</evidence>
<keyword evidence="3" id="KW-1185">Reference proteome</keyword>
<dbReference type="EMBL" id="JAVAMP010000001">
    <property type="protein sequence ID" value="MDP5272952.1"/>
    <property type="molecule type" value="Genomic_DNA"/>
</dbReference>
<sequence>MEVIIAVYYVLWFFSIVGLIWLWADATEKRGTNIGCLWALVVLILGPIAFIAYLFVRKAD</sequence>
<keyword evidence="1" id="KW-0812">Transmembrane</keyword>
<reference evidence="2 3" key="1">
    <citation type="submission" date="2023-08" db="EMBL/GenBank/DDBJ databases">
        <authorList>
            <person name="Park J.-S."/>
        </authorList>
    </citation>
    <scope>NUCLEOTIDE SEQUENCE [LARGE SCALE GENOMIC DNA]</scope>
    <source>
        <strain evidence="2 3">2205SS18-9</strain>
    </source>
</reference>
<evidence type="ECO:0000256" key="1">
    <source>
        <dbReference type="SAM" id="Phobius"/>
    </source>
</evidence>
<gene>
    <name evidence="2" type="ORF">Q5Y73_02430</name>
</gene>
<dbReference type="Proteomes" id="UP001231941">
    <property type="component" value="Unassembled WGS sequence"/>
</dbReference>
<comment type="caution">
    <text evidence="2">The sequence shown here is derived from an EMBL/GenBank/DDBJ whole genome shotgun (WGS) entry which is preliminary data.</text>
</comment>
<evidence type="ECO:0000313" key="3">
    <source>
        <dbReference type="Proteomes" id="UP001231941"/>
    </source>
</evidence>
<organism evidence="2 3">
    <name type="scientific">Chengkuizengella axinellae</name>
    <dbReference type="NCBI Taxonomy" id="3064388"/>
    <lineage>
        <taxon>Bacteria</taxon>
        <taxon>Bacillati</taxon>
        <taxon>Bacillota</taxon>
        <taxon>Bacilli</taxon>
        <taxon>Bacillales</taxon>
        <taxon>Paenibacillaceae</taxon>
        <taxon>Chengkuizengella</taxon>
    </lineage>
</organism>
<keyword evidence="1" id="KW-1133">Transmembrane helix</keyword>
<dbReference type="RefSeq" id="WP_305990250.1">
    <property type="nucleotide sequence ID" value="NZ_JAVAMP010000001.1"/>
</dbReference>
<protein>
    <recommendedName>
        <fullName evidence="4">Cardiolipin synthase N-terminal domain-containing protein</fullName>
    </recommendedName>
</protein>
<feature type="transmembrane region" description="Helical" evidence="1">
    <location>
        <begin position="36"/>
        <end position="56"/>
    </location>
</feature>